<name>A0ABV9Y030_9PSEU</name>
<keyword evidence="2" id="KW-1185">Reference proteome</keyword>
<dbReference type="EMBL" id="JBHSJB010000017">
    <property type="protein sequence ID" value="MFC5055776.1"/>
    <property type="molecule type" value="Genomic_DNA"/>
</dbReference>
<reference evidence="2" key="1">
    <citation type="journal article" date="2019" name="Int. J. Syst. Evol. Microbiol.">
        <title>The Global Catalogue of Microorganisms (GCM) 10K type strain sequencing project: providing services to taxonomists for standard genome sequencing and annotation.</title>
        <authorList>
            <consortium name="The Broad Institute Genomics Platform"/>
            <consortium name="The Broad Institute Genome Sequencing Center for Infectious Disease"/>
            <person name="Wu L."/>
            <person name="Ma J."/>
        </authorList>
    </citation>
    <scope>NUCLEOTIDE SEQUENCE [LARGE SCALE GENOMIC DNA]</scope>
    <source>
        <strain evidence="2">KCTC 12848</strain>
    </source>
</reference>
<gene>
    <name evidence="1" type="ORF">ACFPFM_18685</name>
</gene>
<comment type="caution">
    <text evidence="1">The sequence shown here is derived from an EMBL/GenBank/DDBJ whole genome shotgun (WGS) entry which is preliminary data.</text>
</comment>
<dbReference type="InterPro" id="IPR035069">
    <property type="entry name" value="TTHA1013/TTHA0281-like"/>
</dbReference>
<accession>A0ABV9Y030</accession>
<dbReference type="Gene3D" id="3.30.160.250">
    <property type="match status" value="1"/>
</dbReference>
<evidence type="ECO:0000313" key="2">
    <source>
        <dbReference type="Proteomes" id="UP001595833"/>
    </source>
</evidence>
<proteinExistence type="predicted"/>
<organism evidence="1 2">
    <name type="scientific">Saccharothrix xinjiangensis</name>
    <dbReference type="NCBI Taxonomy" id="204798"/>
    <lineage>
        <taxon>Bacteria</taxon>
        <taxon>Bacillati</taxon>
        <taxon>Actinomycetota</taxon>
        <taxon>Actinomycetes</taxon>
        <taxon>Pseudonocardiales</taxon>
        <taxon>Pseudonocardiaceae</taxon>
        <taxon>Saccharothrix</taxon>
    </lineage>
</organism>
<dbReference type="RefSeq" id="WP_344041756.1">
    <property type="nucleotide sequence ID" value="NZ_BAAAKE010000030.1"/>
</dbReference>
<protein>
    <submittedName>
        <fullName evidence="1">Type II toxin-antitoxin system HicB family antitoxin</fullName>
    </submittedName>
</protein>
<dbReference type="SUPFAM" id="SSF143100">
    <property type="entry name" value="TTHA1013/TTHA0281-like"/>
    <property type="match status" value="1"/>
</dbReference>
<dbReference type="Proteomes" id="UP001595833">
    <property type="component" value="Unassembled WGS sequence"/>
</dbReference>
<sequence>MDRHQTPAGAPAEEHLALVAAVTADGDHYVAQCLQIDVASQGTSRQEALDNLSQALTLYLDHTPQAVIEPAPEIATVHVPIGRPADRS</sequence>
<evidence type="ECO:0000313" key="1">
    <source>
        <dbReference type="EMBL" id="MFC5055776.1"/>
    </source>
</evidence>